<feature type="compositionally biased region" description="Low complexity" evidence="1">
    <location>
        <begin position="143"/>
        <end position="157"/>
    </location>
</feature>
<name>A0A1W5DBE8_9LECA</name>
<proteinExistence type="predicted"/>
<feature type="compositionally biased region" description="Low complexity" evidence="1">
    <location>
        <begin position="215"/>
        <end position="237"/>
    </location>
</feature>
<feature type="region of interest" description="Disordered" evidence="1">
    <location>
        <begin position="388"/>
        <end position="441"/>
    </location>
</feature>
<evidence type="ECO:0000313" key="3">
    <source>
        <dbReference type="EMBL" id="SLM40416.1"/>
    </source>
</evidence>
<sequence>MATAEAPVLPHDRHSKRRPFSSWMKRLASLKSSSSDSGNNAPSKRSSTTSGFKHKKGIPLKNNPYPTSGKATQSTPGSGNGHLSFYTPPSGRSLSDASRSHSKLSMQASSDGQKPPTLSGKSAAPTVATNTDTVHSEAAQSKAISSATAGGAMSSSGQTGGEGSTFSSPAPSVRSLTTTLTTIQSTAPSALWPAGPQHGPQTSPAISHSHHHHSQSQQGVQFSHQFPSSPPASAIPSHVMGPQTGGGHPATYSTATANNLLTDNASILTLASSSKRRRRNSLDTNASVRALAPSSIFGGSRESLPLSVLSGTVNDQAGAAGMHQGRTAVGSGLPNTERASVYSSSGIAPALSSERNSYYAGKQVNTGDGASMRSGLAVHGRNDSITGSIGGIAATSSPLASPREASPREFSMNDRLSRRNSGREGLSEEDSDAERNEEVRK</sequence>
<dbReference type="Proteomes" id="UP000324767">
    <property type="component" value="Unassembled WGS sequence"/>
</dbReference>
<dbReference type="Proteomes" id="UP000192927">
    <property type="component" value="Unassembled WGS sequence"/>
</dbReference>
<evidence type="ECO:0000256" key="1">
    <source>
        <dbReference type="SAM" id="MobiDB-lite"/>
    </source>
</evidence>
<reference evidence="3" key="2">
    <citation type="submission" date="2017-03" db="EMBL/GenBank/DDBJ databases">
        <authorList>
            <person name="Afonso C.L."/>
            <person name="Miller P.J."/>
            <person name="Scott M.A."/>
            <person name="Spackman E."/>
            <person name="Goraichik I."/>
            <person name="Dimitrov K.M."/>
            <person name="Suarez D.L."/>
            <person name="Swayne D.E."/>
        </authorList>
    </citation>
    <scope>NUCLEOTIDE SEQUENCE [LARGE SCALE GENOMIC DNA]</scope>
</reference>
<feature type="compositionally biased region" description="Polar residues" evidence="1">
    <location>
        <begin position="90"/>
        <end position="112"/>
    </location>
</feature>
<dbReference type="OrthoDB" id="5377012at2759"/>
<protein>
    <recommendedName>
        <fullName evidence="6">Ca2+-modulated nonselective cation channel polycystin</fullName>
    </recommendedName>
</protein>
<organism evidence="3 4">
    <name type="scientific">Lasallia pustulata</name>
    <dbReference type="NCBI Taxonomy" id="136370"/>
    <lineage>
        <taxon>Eukaryota</taxon>
        <taxon>Fungi</taxon>
        <taxon>Dikarya</taxon>
        <taxon>Ascomycota</taxon>
        <taxon>Pezizomycotina</taxon>
        <taxon>Lecanoromycetes</taxon>
        <taxon>OSLEUM clade</taxon>
        <taxon>Umbilicariomycetidae</taxon>
        <taxon>Umbilicariales</taxon>
        <taxon>Umbilicariaceae</taxon>
        <taxon>Lasallia</taxon>
    </lineage>
</organism>
<evidence type="ECO:0000313" key="4">
    <source>
        <dbReference type="Proteomes" id="UP000192927"/>
    </source>
</evidence>
<gene>
    <name evidence="2" type="ORF">FRX48_05856</name>
</gene>
<dbReference type="EMBL" id="VXIT01000009">
    <property type="protein sequence ID" value="KAA6410435.1"/>
    <property type="molecule type" value="Genomic_DNA"/>
</dbReference>
<feature type="region of interest" description="Disordered" evidence="1">
    <location>
        <begin position="189"/>
        <end position="254"/>
    </location>
</feature>
<evidence type="ECO:0000313" key="2">
    <source>
        <dbReference type="EMBL" id="KAA6410435.1"/>
    </source>
</evidence>
<dbReference type="EMBL" id="FWEW01003696">
    <property type="protein sequence ID" value="SLM40416.1"/>
    <property type="molecule type" value="Genomic_DNA"/>
</dbReference>
<feature type="region of interest" description="Disordered" evidence="1">
    <location>
        <begin position="1"/>
        <end position="175"/>
    </location>
</feature>
<reference evidence="2 5" key="3">
    <citation type="submission" date="2019-09" db="EMBL/GenBank/DDBJ databases">
        <title>The hologenome of the rock-dwelling lichen Lasallia pustulata.</title>
        <authorList>
            <person name="Greshake Tzovaras B."/>
            <person name="Segers F."/>
            <person name="Bicker A."/>
            <person name="Dal Grande F."/>
            <person name="Otte J."/>
            <person name="Hankeln T."/>
            <person name="Schmitt I."/>
            <person name="Ebersberger I."/>
        </authorList>
    </citation>
    <scope>NUCLEOTIDE SEQUENCE [LARGE SCALE GENOMIC DNA]</scope>
    <source>
        <strain evidence="2">A1-1</strain>
    </source>
</reference>
<feature type="compositionally biased region" description="Basic and acidic residues" evidence="1">
    <location>
        <begin position="405"/>
        <end position="426"/>
    </location>
</feature>
<feature type="compositionally biased region" description="Polar residues" evidence="1">
    <location>
        <begin position="64"/>
        <end position="77"/>
    </location>
</feature>
<evidence type="ECO:0000313" key="5">
    <source>
        <dbReference type="Proteomes" id="UP000324767"/>
    </source>
</evidence>
<dbReference type="AlphaFoldDB" id="A0A1W5DBE8"/>
<reference evidence="4" key="1">
    <citation type="submission" date="2017-03" db="EMBL/GenBank/DDBJ databases">
        <authorList>
            <person name="Sharma R."/>
            <person name="Thines M."/>
        </authorList>
    </citation>
    <scope>NUCLEOTIDE SEQUENCE [LARGE SCALE GENOMIC DNA]</scope>
</reference>
<evidence type="ECO:0008006" key="6">
    <source>
        <dbReference type="Google" id="ProtNLM"/>
    </source>
</evidence>
<feature type="compositionally biased region" description="Low complexity" evidence="1">
    <location>
        <begin position="27"/>
        <end position="44"/>
    </location>
</feature>
<keyword evidence="4" id="KW-1185">Reference proteome</keyword>
<accession>A0A1W5DBE8</accession>